<sequence>MAVYSRNGFRWSLNPLLVIVAFCEFWLGINHLLFCLPFYPFLIPITTAVFAFITAFHALFLHFPNRMDFVLHCCSAALGLILLVTSITETFCGVNGMLKEDEDNNARDTSANQISMLQALCYGLSYRTSTYQKSCNDFLRPLHDSLLLKLDITFHTSSVNFMTSFLLSGFALAHTATCTALAYYSAEENGYLIRSYHGQLVVGIMMIPAALLHRFYCCTYFYLWPAVFVALYTNTQFDNNYSTYEIVNKCLKSEVKREPSGKFVRLANIFGSGIAMALAAMASFGMFCTFTRFSMNRFPFQRHCYSPSLAYQYCYRVIDFRSPYTEWRREYVVAETSAVQVLVNLWLFISAVSLFSFSLKSAFTTEILAGYLPTQSIS</sequence>
<organism evidence="4">
    <name type="scientific">Brugia timori</name>
    <dbReference type="NCBI Taxonomy" id="42155"/>
    <lineage>
        <taxon>Eukaryota</taxon>
        <taxon>Metazoa</taxon>
        <taxon>Ecdysozoa</taxon>
        <taxon>Nematoda</taxon>
        <taxon>Chromadorea</taxon>
        <taxon>Rhabditida</taxon>
        <taxon>Spirurina</taxon>
        <taxon>Spiruromorpha</taxon>
        <taxon>Filarioidea</taxon>
        <taxon>Onchocercidae</taxon>
        <taxon>Brugia</taxon>
    </lineage>
</organism>
<evidence type="ECO:0000313" key="2">
    <source>
        <dbReference type="EMBL" id="VDO20500.1"/>
    </source>
</evidence>
<reference evidence="4" key="1">
    <citation type="submission" date="2017-02" db="UniProtKB">
        <authorList>
            <consortium name="WormBaseParasite"/>
        </authorList>
    </citation>
    <scope>IDENTIFICATION</scope>
</reference>
<evidence type="ECO:0000313" key="3">
    <source>
        <dbReference type="Proteomes" id="UP000280834"/>
    </source>
</evidence>
<dbReference type="WBParaSite" id="BTMF_0000783501-mRNA-1">
    <property type="protein sequence ID" value="BTMF_0000783501-mRNA-1"/>
    <property type="gene ID" value="BTMF_0000783501"/>
</dbReference>
<gene>
    <name evidence="2" type="ORF">BTMF_LOCUS5949</name>
</gene>
<keyword evidence="1" id="KW-0472">Membrane</keyword>
<keyword evidence="1" id="KW-0812">Transmembrane</keyword>
<proteinExistence type="predicted"/>
<reference evidence="2 3" key="2">
    <citation type="submission" date="2018-11" db="EMBL/GenBank/DDBJ databases">
        <authorList>
            <consortium name="Pathogen Informatics"/>
        </authorList>
    </citation>
    <scope>NUCLEOTIDE SEQUENCE [LARGE SCALE GENOMIC DNA]</scope>
</reference>
<feature type="transmembrane region" description="Helical" evidence="1">
    <location>
        <begin position="12"/>
        <end position="29"/>
    </location>
</feature>
<protein>
    <submittedName>
        <fullName evidence="2 4">Uncharacterized protein</fullName>
    </submittedName>
</protein>
<evidence type="ECO:0000313" key="4">
    <source>
        <dbReference type="WBParaSite" id="BTMF_0000783501-mRNA-1"/>
    </source>
</evidence>
<feature type="transmembrane region" description="Helical" evidence="1">
    <location>
        <begin position="69"/>
        <end position="88"/>
    </location>
</feature>
<dbReference type="Proteomes" id="UP000280834">
    <property type="component" value="Unassembled WGS sequence"/>
</dbReference>
<accession>A0A0R3QJV1</accession>
<dbReference type="EMBL" id="UZAG01015457">
    <property type="protein sequence ID" value="VDO20500.1"/>
    <property type="molecule type" value="Genomic_DNA"/>
</dbReference>
<keyword evidence="1" id="KW-1133">Transmembrane helix</keyword>
<feature type="transmembrane region" description="Helical" evidence="1">
    <location>
        <begin position="41"/>
        <end position="62"/>
    </location>
</feature>
<feature type="transmembrane region" description="Helical" evidence="1">
    <location>
        <begin position="165"/>
        <end position="186"/>
    </location>
</feature>
<keyword evidence="3" id="KW-1185">Reference proteome</keyword>
<name>A0A0R3QJV1_9BILA</name>
<evidence type="ECO:0000256" key="1">
    <source>
        <dbReference type="SAM" id="Phobius"/>
    </source>
</evidence>
<feature type="transmembrane region" description="Helical" evidence="1">
    <location>
        <begin position="338"/>
        <end position="359"/>
    </location>
</feature>
<feature type="transmembrane region" description="Helical" evidence="1">
    <location>
        <begin position="269"/>
        <end position="293"/>
    </location>
</feature>
<dbReference type="AlphaFoldDB" id="A0A0R3QJV1"/>
<feature type="transmembrane region" description="Helical" evidence="1">
    <location>
        <begin position="198"/>
        <end position="223"/>
    </location>
</feature>